<dbReference type="GO" id="GO:0008483">
    <property type="term" value="F:transaminase activity"/>
    <property type="evidence" value="ECO:0007669"/>
    <property type="project" value="TreeGrafter"/>
</dbReference>
<name>A0A6C0EPT8_9ZZZZ</name>
<dbReference type="EMBL" id="MN738916">
    <property type="protein sequence ID" value="QHT31214.1"/>
    <property type="molecule type" value="Genomic_DNA"/>
</dbReference>
<dbReference type="GO" id="GO:0000271">
    <property type="term" value="P:polysaccharide biosynthetic process"/>
    <property type="evidence" value="ECO:0007669"/>
    <property type="project" value="TreeGrafter"/>
</dbReference>
<dbReference type="SUPFAM" id="SSF53383">
    <property type="entry name" value="PLP-dependent transferases"/>
    <property type="match status" value="1"/>
</dbReference>
<dbReference type="CDD" id="cd00616">
    <property type="entry name" value="AHBA_syn"/>
    <property type="match status" value="1"/>
</dbReference>
<dbReference type="Gene3D" id="3.40.640.10">
    <property type="entry name" value="Type I PLP-dependent aspartate aminotransferase-like (Major domain)"/>
    <property type="match status" value="1"/>
</dbReference>
<dbReference type="InterPro" id="IPR015421">
    <property type="entry name" value="PyrdxlP-dep_Trfase_major"/>
</dbReference>
<accession>A0A6C0EPT8</accession>
<dbReference type="SUPFAM" id="SSF51197">
    <property type="entry name" value="Clavaminate synthase-like"/>
    <property type="match status" value="1"/>
</dbReference>
<sequence>MSHFILKSTFGNHTTFKFNESNHKFAEYFRSLYGYENLQQLHLKSNENLDNNNLADVETDLHKIFYKDIKNNDTFKKLYCKLIQDIYRNLFPDEDIFIYQSFPSIRIQYFNNVVIPPHYDSDHIGNHPVGEKNFLLPITKMYGTNRMFIESEPGKNDFQGIDLDYGDLLYFNGNKCTHYNEKNIENDIRISLDFRLILLKDYKNYINNNNIVYTNPRDDRIPVKMTIGGYYQICFKNNINNIYNNWFHIKDKIIQTRPNFDINEANACYEYMKTGENFVTEFKQTMQLEKMISEFTGSKYCSMTTSGTTALMLAFYSLNIGKDDDVIVPNYTMIASINSIKAVGANPIIIDVDPETGTITKEIIEAHITQKTKAILHVSLNNRTKNLTDIVDYCKQQNIFLVEDAAQSLGCFLNSKHIGTYGDIGCFSLSTPKIISTGQGGFLLTNNPEFYNKMNMIKNFGRKEGGSEIYEVFGLNLKFTDIQAVIGIEQMKKLPYRIKRMREMFDLYYSELSEITNCCKMIPPLNDEWIPWFIDIYVDDRDDLALFLNKHNIQTRITYPEINKTEMYLNNEELMNSKYISKNGLFLPSHTLLKDSEIKYICEIIKLYYK</sequence>
<dbReference type="Gene3D" id="3.90.1150.10">
    <property type="entry name" value="Aspartate Aminotransferase, domain 1"/>
    <property type="match status" value="1"/>
</dbReference>
<proteinExistence type="predicted"/>
<dbReference type="PANTHER" id="PTHR30244">
    <property type="entry name" value="TRANSAMINASE"/>
    <property type="match status" value="1"/>
</dbReference>
<dbReference type="Pfam" id="PF01041">
    <property type="entry name" value="DegT_DnrJ_EryC1"/>
    <property type="match status" value="1"/>
</dbReference>
<dbReference type="InterPro" id="IPR000653">
    <property type="entry name" value="DegT/StrS_aminotransferase"/>
</dbReference>
<dbReference type="PANTHER" id="PTHR30244:SF34">
    <property type="entry name" value="DTDP-4-AMINO-4,6-DIDEOXYGALACTOSE TRANSAMINASE"/>
    <property type="match status" value="1"/>
</dbReference>
<protein>
    <submittedName>
        <fullName evidence="1">Uncharacterized protein</fullName>
    </submittedName>
</protein>
<organism evidence="1">
    <name type="scientific">viral metagenome</name>
    <dbReference type="NCBI Taxonomy" id="1070528"/>
    <lineage>
        <taxon>unclassified sequences</taxon>
        <taxon>metagenomes</taxon>
        <taxon>organismal metagenomes</taxon>
    </lineage>
</organism>
<dbReference type="InterPro" id="IPR015424">
    <property type="entry name" value="PyrdxlP-dep_Trfase"/>
</dbReference>
<dbReference type="InterPro" id="IPR015422">
    <property type="entry name" value="PyrdxlP-dep_Trfase_small"/>
</dbReference>
<dbReference type="AlphaFoldDB" id="A0A6C0EPT8"/>
<evidence type="ECO:0000313" key="1">
    <source>
        <dbReference type="EMBL" id="QHT31214.1"/>
    </source>
</evidence>
<dbReference type="GO" id="GO:0030170">
    <property type="term" value="F:pyridoxal phosphate binding"/>
    <property type="evidence" value="ECO:0007669"/>
    <property type="project" value="TreeGrafter"/>
</dbReference>
<reference evidence="1" key="1">
    <citation type="journal article" date="2020" name="Nature">
        <title>Giant virus diversity and host interactions through global metagenomics.</title>
        <authorList>
            <person name="Schulz F."/>
            <person name="Roux S."/>
            <person name="Paez-Espino D."/>
            <person name="Jungbluth S."/>
            <person name="Walsh D.A."/>
            <person name="Denef V.J."/>
            <person name="McMahon K.D."/>
            <person name="Konstantinidis K.T."/>
            <person name="Eloe-Fadrosh E.A."/>
            <person name="Kyrpides N.C."/>
            <person name="Woyke T."/>
        </authorList>
    </citation>
    <scope>NUCLEOTIDE SEQUENCE</scope>
    <source>
        <strain evidence="1">GVMAG-M-3300009155-2</strain>
    </source>
</reference>